<keyword evidence="2" id="KW-1185">Reference proteome</keyword>
<dbReference type="EMBL" id="NBNE01000872">
    <property type="protein sequence ID" value="OWZ16775.1"/>
    <property type="molecule type" value="Genomic_DNA"/>
</dbReference>
<evidence type="ECO:0000313" key="2">
    <source>
        <dbReference type="Proteomes" id="UP000198211"/>
    </source>
</evidence>
<organism evidence="1 2">
    <name type="scientific">Phytophthora megakarya</name>
    <dbReference type="NCBI Taxonomy" id="4795"/>
    <lineage>
        <taxon>Eukaryota</taxon>
        <taxon>Sar</taxon>
        <taxon>Stramenopiles</taxon>
        <taxon>Oomycota</taxon>
        <taxon>Peronosporomycetes</taxon>
        <taxon>Peronosporales</taxon>
        <taxon>Peronosporaceae</taxon>
        <taxon>Phytophthora</taxon>
    </lineage>
</organism>
<dbReference type="Proteomes" id="UP000198211">
    <property type="component" value="Unassembled WGS sequence"/>
</dbReference>
<name>A0A225WGN6_9STRA</name>
<accession>A0A225WGN6</accession>
<protein>
    <submittedName>
        <fullName evidence="1">Polyprotein</fullName>
    </submittedName>
</protein>
<dbReference type="OrthoDB" id="166455at2759"/>
<comment type="caution">
    <text evidence="1">The sequence shown here is derived from an EMBL/GenBank/DDBJ whole genome shotgun (WGS) entry which is preliminary data.</text>
</comment>
<reference evidence="2" key="1">
    <citation type="submission" date="2017-03" db="EMBL/GenBank/DDBJ databases">
        <title>Phytopthora megakarya and P. palmivora, two closely related causual agents of cacao black pod achieved similar genome size and gene model numbers by different mechanisms.</title>
        <authorList>
            <person name="Ali S."/>
            <person name="Shao J."/>
            <person name="Larry D.J."/>
            <person name="Kronmiller B."/>
            <person name="Shen D."/>
            <person name="Strem M.D."/>
            <person name="Melnick R.L."/>
            <person name="Guiltinan M.J."/>
            <person name="Tyler B.M."/>
            <person name="Meinhardt L.W."/>
            <person name="Bailey B.A."/>
        </authorList>
    </citation>
    <scope>NUCLEOTIDE SEQUENCE [LARGE SCALE GENOMIC DNA]</scope>
    <source>
        <strain evidence="2">zdho120</strain>
    </source>
</reference>
<evidence type="ECO:0000313" key="1">
    <source>
        <dbReference type="EMBL" id="OWZ16775.1"/>
    </source>
</evidence>
<proteinExistence type="predicted"/>
<sequence>MMEAEYTAASRMTTEFLGVREPLGEFELKAAEPLPLRVDNHQLDEESPSTKAKHIEVQVKFVGRNTYMLGARKLGACQEERTMSSASEEECWDLAGSVEVQTRDLLRRLLRYLDK</sequence>
<dbReference type="AlphaFoldDB" id="A0A225WGN6"/>
<gene>
    <name evidence="1" type="ORF">PHMEG_0009381</name>
</gene>